<dbReference type="Proteomes" id="UP000244912">
    <property type="component" value="Unassembled WGS sequence"/>
</dbReference>
<evidence type="ECO:0000256" key="1">
    <source>
        <dbReference type="SAM" id="SignalP"/>
    </source>
</evidence>
<evidence type="ECO:0000259" key="2">
    <source>
        <dbReference type="Pfam" id="PF00144"/>
    </source>
</evidence>
<protein>
    <recommendedName>
        <fullName evidence="2">Beta-lactamase-related domain-containing protein</fullName>
    </recommendedName>
</protein>
<feature type="signal peptide" evidence="1">
    <location>
        <begin position="1"/>
        <end position="25"/>
    </location>
</feature>
<keyword evidence="4" id="KW-1185">Reference proteome</keyword>
<dbReference type="SUPFAM" id="SSF56601">
    <property type="entry name" value="beta-lactamase/transpeptidase-like"/>
    <property type="match status" value="1"/>
</dbReference>
<dbReference type="InterPro" id="IPR012338">
    <property type="entry name" value="Beta-lactam/transpept-like"/>
</dbReference>
<name>A0A2R8BTR3_9RHOB</name>
<feature type="domain" description="Beta-lactamase-related" evidence="2">
    <location>
        <begin position="46"/>
        <end position="298"/>
    </location>
</feature>
<dbReference type="Pfam" id="PF00144">
    <property type="entry name" value="Beta-lactamase"/>
    <property type="match status" value="1"/>
</dbReference>
<dbReference type="InterPro" id="IPR050789">
    <property type="entry name" value="Diverse_Enzym_Activities"/>
</dbReference>
<dbReference type="PANTHER" id="PTHR43283:SF7">
    <property type="entry name" value="BETA-LACTAMASE-RELATED DOMAIN-CONTAINING PROTEIN"/>
    <property type="match status" value="1"/>
</dbReference>
<keyword evidence="1" id="KW-0732">Signal</keyword>
<evidence type="ECO:0000313" key="4">
    <source>
        <dbReference type="Proteomes" id="UP000244912"/>
    </source>
</evidence>
<dbReference type="InterPro" id="IPR006311">
    <property type="entry name" value="TAT_signal"/>
</dbReference>
<dbReference type="Gene3D" id="3.40.710.10">
    <property type="entry name" value="DD-peptidase/beta-lactamase superfamily"/>
    <property type="match status" value="1"/>
</dbReference>
<organism evidence="3 4">
    <name type="scientific">Palleronia abyssalis</name>
    <dbReference type="NCBI Taxonomy" id="1501240"/>
    <lineage>
        <taxon>Bacteria</taxon>
        <taxon>Pseudomonadati</taxon>
        <taxon>Pseudomonadota</taxon>
        <taxon>Alphaproteobacteria</taxon>
        <taxon>Rhodobacterales</taxon>
        <taxon>Roseobacteraceae</taxon>
        <taxon>Palleronia</taxon>
    </lineage>
</organism>
<dbReference type="RefSeq" id="WP_245897542.1">
    <property type="nucleotide sequence ID" value="NZ_ONZF01000002.1"/>
</dbReference>
<gene>
    <name evidence="3" type="ORF">PAA8504_01379</name>
</gene>
<evidence type="ECO:0000313" key="3">
    <source>
        <dbReference type="EMBL" id="SPJ23567.1"/>
    </source>
</evidence>
<proteinExistence type="predicted"/>
<dbReference type="PANTHER" id="PTHR43283">
    <property type="entry name" value="BETA-LACTAMASE-RELATED"/>
    <property type="match status" value="1"/>
</dbReference>
<dbReference type="AlphaFoldDB" id="A0A2R8BTR3"/>
<dbReference type="EMBL" id="ONZF01000002">
    <property type="protein sequence ID" value="SPJ23567.1"/>
    <property type="molecule type" value="Genomic_DNA"/>
</dbReference>
<dbReference type="InterPro" id="IPR001466">
    <property type="entry name" value="Beta-lactam-related"/>
</dbReference>
<sequence length="332" mass="34764">MQTRRHVMTASLAAGAAGLLGQSLAAQTRGWGAIGDRAAGFDQLRAVVAWVDGEPVLSRFIRGPGEGAIHNVKSVAKTWVASLLGAAIARGDIASLDTAIGEAAPTLIPAGAAPEVTDITVGNLASMQAGLERTSGGNYGAWISSANWVADALGREMVARPGGRMLYSTGSTHVLGAVLAEATGQSLLAQMRARLGDPLGIQIPSWVQDPQGRYLGGNQMGLKVEGMLRFGEMYRQGGTWQGARVLPESFVDQAWTPCTRSPWSGLGYGLGWFLGQEGGQDFAIARGYGGQVIAVGPRMVMAIVSDPDRPARSQGYFGDLMELVRAGLRQTA</sequence>
<accession>A0A2R8BTR3</accession>
<dbReference type="PROSITE" id="PS51318">
    <property type="entry name" value="TAT"/>
    <property type="match status" value="1"/>
</dbReference>
<feature type="chain" id="PRO_5015331617" description="Beta-lactamase-related domain-containing protein" evidence="1">
    <location>
        <begin position="26"/>
        <end position="332"/>
    </location>
</feature>
<reference evidence="3 4" key="1">
    <citation type="submission" date="2018-03" db="EMBL/GenBank/DDBJ databases">
        <authorList>
            <person name="Keele B.F."/>
        </authorList>
    </citation>
    <scope>NUCLEOTIDE SEQUENCE [LARGE SCALE GENOMIC DNA]</scope>
    <source>
        <strain evidence="3 4">CECT 8504</strain>
    </source>
</reference>